<feature type="domain" description="NADH:quinone oxidoreductase/Mrp antiporter transmembrane" evidence="17">
    <location>
        <begin position="98"/>
        <end position="382"/>
    </location>
</feature>
<evidence type="ECO:0000256" key="2">
    <source>
        <dbReference type="ARBA" id="ARBA00009025"/>
    </source>
</evidence>
<dbReference type="GO" id="GO:0031966">
    <property type="term" value="C:mitochondrial membrane"/>
    <property type="evidence" value="ECO:0007669"/>
    <property type="project" value="UniProtKB-SubCell"/>
</dbReference>
<name>A0A516EZI4_MODNI</name>
<comment type="catalytic activity">
    <reaction evidence="15 16">
        <text>a ubiquinone + NADH + 5 H(+)(in) = a ubiquinol + NAD(+) + 4 H(+)(out)</text>
        <dbReference type="Rhea" id="RHEA:29091"/>
        <dbReference type="Rhea" id="RHEA-COMP:9565"/>
        <dbReference type="Rhea" id="RHEA-COMP:9566"/>
        <dbReference type="ChEBI" id="CHEBI:15378"/>
        <dbReference type="ChEBI" id="CHEBI:16389"/>
        <dbReference type="ChEBI" id="CHEBI:17976"/>
        <dbReference type="ChEBI" id="CHEBI:57540"/>
        <dbReference type="ChEBI" id="CHEBI:57945"/>
        <dbReference type="EC" id="7.1.1.2"/>
    </reaction>
</comment>
<feature type="transmembrane region" description="Helical" evidence="16">
    <location>
        <begin position="266"/>
        <end position="285"/>
    </location>
</feature>
<keyword evidence="13 16" id="KW-0496">Mitochondrion</keyword>
<dbReference type="GO" id="GO:0003954">
    <property type="term" value="F:NADH dehydrogenase activity"/>
    <property type="evidence" value="ECO:0007669"/>
    <property type="project" value="TreeGrafter"/>
</dbReference>
<proteinExistence type="inferred from homology"/>
<dbReference type="PANTHER" id="PTHR43507:SF20">
    <property type="entry name" value="NADH-UBIQUINONE OXIDOREDUCTASE CHAIN 4"/>
    <property type="match status" value="1"/>
</dbReference>
<feature type="transmembrane region" description="Helical" evidence="16">
    <location>
        <begin position="204"/>
        <end position="225"/>
    </location>
</feature>
<evidence type="ECO:0000256" key="3">
    <source>
        <dbReference type="ARBA" id="ARBA00012944"/>
    </source>
</evidence>
<feature type="transmembrane region" description="Helical" evidence="16">
    <location>
        <begin position="52"/>
        <end position="71"/>
    </location>
</feature>
<feature type="transmembrane region" description="Helical" evidence="16">
    <location>
        <begin position="237"/>
        <end position="259"/>
    </location>
</feature>
<sequence>MVFSGLSLVVLLVLVGGEVEVLFGLFTGVFLLYPLLSWDFSAELSGLVSLDLVGSVMIVLSLYISGLMFLSSVGVNRFKAFSSLILLICLILVMVFGASSFFIFYICFESVLIPTLLLILGWGYQPERMQAVNYMLIYTVAGSLPLIYGLSFIYFSGGSSAMLGLENSVSKSVVFFSWLYVVAFLVKLPVFPFHLWLSKAHVEAPVSGSMILAGLLLKLGGYGFLRLCGIVELLRLSVPMIMVLSVGLYGGMLTSVMCVRQVDLKALVAYSSIGHMSFVLLGVVSNTISGVLGGILIMLGHGLCSSGLFSLVNYMYGNSGSRLICLNKGYLLVCPTLSFVCFLLSVSNMASPPSLNLFGELLMFMVGSAFSCGILLILGVMSFMSACYSLFIYVSSQHGKSFSLWVPNYLFSFCSFIVMLGHWLPLNFLFLFVS</sequence>
<keyword evidence="10 16" id="KW-1133">Transmembrane helix</keyword>
<keyword evidence="5 16" id="KW-0813">Transport</keyword>
<evidence type="ECO:0000256" key="5">
    <source>
        <dbReference type="ARBA" id="ARBA00022448"/>
    </source>
</evidence>
<keyword evidence="9 16" id="KW-0249">Electron transport</keyword>
<feature type="transmembrane region" description="Helical" evidence="16">
    <location>
        <begin position="7"/>
        <end position="32"/>
    </location>
</feature>
<evidence type="ECO:0000256" key="14">
    <source>
        <dbReference type="ARBA" id="ARBA00023136"/>
    </source>
</evidence>
<feature type="transmembrane region" description="Helical" evidence="16">
    <location>
        <begin position="78"/>
        <end position="96"/>
    </location>
</feature>
<feature type="transmembrane region" description="Helical" evidence="16">
    <location>
        <begin position="102"/>
        <end position="124"/>
    </location>
</feature>
<evidence type="ECO:0000256" key="15">
    <source>
        <dbReference type="ARBA" id="ARBA00049551"/>
    </source>
</evidence>
<evidence type="ECO:0000256" key="6">
    <source>
        <dbReference type="ARBA" id="ARBA00022660"/>
    </source>
</evidence>
<keyword evidence="6 16" id="KW-0679">Respiratory chain</keyword>
<evidence type="ECO:0000256" key="11">
    <source>
        <dbReference type="ARBA" id="ARBA00023027"/>
    </source>
</evidence>
<dbReference type="GO" id="GO:0008137">
    <property type="term" value="F:NADH dehydrogenase (ubiquinone) activity"/>
    <property type="evidence" value="ECO:0007669"/>
    <property type="project" value="UniProtKB-UniRule"/>
</dbReference>
<evidence type="ECO:0000256" key="10">
    <source>
        <dbReference type="ARBA" id="ARBA00022989"/>
    </source>
</evidence>
<keyword evidence="8" id="KW-1278">Translocase</keyword>
<accession>A0A516EZI4</accession>
<keyword evidence="11 16" id="KW-0520">NAD</keyword>
<organism evidence="18">
    <name type="scientific">Modiolus nipponicus</name>
    <name type="common">Sea mussel</name>
    <dbReference type="NCBI Taxonomy" id="182714"/>
    <lineage>
        <taxon>Eukaryota</taxon>
        <taxon>Metazoa</taxon>
        <taxon>Spiralia</taxon>
        <taxon>Lophotrochozoa</taxon>
        <taxon>Mollusca</taxon>
        <taxon>Bivalvia</taxon>
        <taxon>Autobranchia</taxon>
        <taxon>Pteriomorphia</taxon>
        <taxon>Mytilida</taxon>
        <taxon>Mytiloidea</taxon>
        <taxon>Mytilidae</taxon>
        <taxon>Modiolinae</taxon>
        <taxon>Modiolus</taxon>
    </lineage>
</organism>
<evidence type="ECO:0000256" key="12">
    <source>
        <dbReference type="ARBA" id="ARBA00023075"/>
    </source>
</evidence>
<comment type="function">
    <text evidence="16">Core subunit of the mitochondrial membrane respiratory chain NADH dehydrogenase (Complex I) which catalyzes electron transfer from NADH through the respiratory chain, using ubiquinone as an electron acceptor. Essential for the catalytic activity and assembly of complex I.</text>
</comment>
<gene>
    <name evidence="18" type="primary">nad4</name>
</gene>
<feature type="transmembrane region" description="Helical" evidence="16">
    <location>
        <begin position="136"/>
        <end position="155"/>
    </location>
</feature>
<feature type="transmembrane region" description="Helical" evidence="16">
    <location>
        <begin position="175"/>
        <end position="197"/>
    </location>
</feature>
<feature type="transmembrane region" description="Helical" evidence="16">
    <location>
        <begin position="329"/>
        <end position="349"/>
    </location>
</feature>
<keyword evidence="14 16" id="KW-0472">Membrane</keyword>
<evidence type="ECO:0000256" key="16">
    <source>
        <dbReference type="RuleBase" id="RU003297"/>
    </source>
</evidence>
<evidence type="ECO:0000256" key="8">
    <source>
        <dbReference type="ARBA" id="ARBA00022967"/>
    </source>
</evidence>
<evidence type="ECO:0000256" key="9">
    <source>
        <dbReference type="ARBA" id="ARBA00022982"/>
    </source>
</evidence>
<keyword evidence="7 16" id="KW-0812">Transmembrane</keyword>
<dbReference type="InterPro" id="IPR001750">
    <property type="entry name" value="ND/Mrp_TM"/>
</dbReference>
<evidence type="ECO:0000256" key="1">
    <source>
        <dbReference type="ARBA" id="ARBA00004225"/>
    </source>
</evidence>
<evidence type="ECO:0000259" key="17">
    <source>
        <dbReference type="Pfam" id="PF00361"/>
    </source>
</evidence>
<dbReference type="GO" id="GO:0048039">
    <property type="term" value="F:ubiquinone binding"/>
    <property type="evidence" value="ECO:0007669"/>
    <property type="project" value="TreeGrafter"/>
</dbReference>
<evidence type="ECO:0000256" key="4">
    <source>
        <dbReference type="ARBA" id="ARBA00021006"/>
    </source>
</evidence>
<feature type="transmembrane region" description="Helical" evidence="16">
    <location>
        <begin position="291"/>
        <end position="317"/>
    </location>
</feature>
<dbReference type="AlphaFoldDB" id="A0A516EZI4"/>
<protein>
    <recommendedName>
        <fullName evidence="4 16">NADH-ubiquinone oxidoreductase chain 4</fullName>
        <ecNumber evidence="3 16">7.1.1.2</ecNumber>
    </recommendedName>
</protein>
<comment type="similarity">
    <text evidence="2 16">Belongs to the complex I subunit 4 family.</text>
</comment>
<dbReference type="Pfam" id="PF00361">
    <property type="entry name" value="Proton_antipo_M"/>
    <property type="match status" value="1"/>
</dbReference>
<geneLocation type="mitochondrion" evidence="18"/>
<dbReference type="GO" id="GO:0015990">
    <property type="term" value="P:electron transport coupled proton transport"/>
    <property type="evidence" value="ECO:0007669"/>
    <property type="project" value="TreeGrafter"/>
</dbReference>
<dbReference type="EMBL" id="MK721547">
    <property type="protein sequence ID" value="QDO71917.1"/>
    <property type="molecule type" value="Genomic_DNA"/>
</dbReference>
<keyword evidence="12 16" id="KW-0830">Ubiquinone</keyword>
<evidence type="ECO:0000256" key="7">
    <source>
        <dbReference type="ARBA" id="ARBA00022692"/>
    </source>
</evidence>
<feature type="transmembrane region" description="Helical" evidence="16">
    <location>
        <begin position="361"/>
        <end position="394"/>
    </location>
</feature>
<feature type="transmembrane region" description="Helical" evidence="16">
    <location>
        <begin position="406"/>
        <end position="424"/>
    </location>
</feature>
<evidence type="ECO:0000256" key="13">
    <source>
        <dbReference type="ARBA" id="ARBA00023128"/>
    </source>
</evidence>
<dbReference type="PRINTS" id="PR01437">
    <property type="entry name" value="NUOXDRDTASE4"/>
</dbReference>
<evidence type="ECO:0000313" key="18">
    <source>
        <dbReference type="EMBL" id="QDO71917.1"/>
    </source>
</evidence>
<dbReference type="EC" id="7.1.1.2" evidence="3 16"/>
<comment type="subcellular location">
    <subcellularLocation>
        <location evidence="1 16">Mitochondrion membrane</location>
        <topology evidence="1 16">Multi-pass membrane protein</topology>
    </subcellularLocation>
</comment>
<dbReference type="PANTHER" id="PTHR43507">
    <property type="entry name" value="NADH-UBIQUINONE OXIDOREDUCTASE CHAIN 4"/>
    <property type="match status" value="1"/>
</dbReference>
<dbReference type="InterPro" id="IPR003918">
    <property type="entry name" value="NADH_UbQ_OxRdtase"/>
</dbReference>
<reference evidence="18" key="1">
    <citation type="journal article" date="2019" name="Mol. Phylogenet. Evol.">
        <title>A mitochondrial genome phylogeny of Mytilidae (Bivalvia: Mytilida).</title>
        <authorList>
            <person name="Lee Y."/>
            <person name="Kwak H."/>
            <person name="Shin J."/>
            <person name="Kim S.C."/>
            <person name="Kim T."/>
            <person name="Park J.K."/>
        </authorList>
    </citation>
    <scope>NUCLEOTIDE SEQUENCE</scope>
</reference>
<dbReference type="GO" id="GO:0042773">
    <property type="term" value="P:ATP synthesis coupled electron transport"/>
    <property type="evidence" value="ECO:0007669"/>
    <property type="project" value="InterPro"/>
</dbReference>